<dbReference type="GO" id="GO:0006508">
    <property type="term" value="P:proteolysis"/>
    <property type="evidence" value="ECO:0007669"/>
    <property type="project" value="UniProtKB-KW"/>
</dbReference>
<evidence type="ECO:0000256" key="5">
    <source>
        <dbReference type="ARBA" id="ARBA00022729"/>
    </source>
</evidence>
<keyword evidence="7" id="KW-0862">Zinc</keyword>
<dbReference type="GO" id="GO:0046872">
    <property type="term" value="F:metal ion binding"/>
    <property type="evidence" value="ECO:0007669"/>
    <property type="project" value="UniProtKB-KW"/>
</dbReference>
<feature type="domain" description="Peptidase M43 pregnancy-associated plasma-A" evidence="12">
    <location>
        <begin position="186"/>
        <end position="270"/>
    </location>
</feature>
<dbReference type="SUPFAM" id="SSF55486">
    <property type="entry name" value="Metalloproteases ('zincins'), catalytic domain"/>
    <property type="match status" value="1"/>
</dbReference>
<dbReference type="HOGENOM" id="CLU_048726_0_0_1"/>
<evidence type="ECO:0000256" key="7">
    <source>
        <dbReference type="ARBA" id="ARBA00022833"/>
    </source>
</evidence>
<evidence type="ECO:0000256" key="6">
    <source>
        <dbReference type="ARBA" id="ARBA00022801"/>
    </source>
</evidence>
<proteinExistence type="inferred from homology"/>
<evidence type="ECO:0000313" key="13">
    <source>
        <dbReference type="EMBL" id="KEY70005.1"/>
    </source>
</evidence>
<evidence type="ECO:0000256" key="1">
    <source>
        <dbReference type="ARBA" id="ARBA00003174"/>
    </source>
</evidence>
<evidence type="ECO:0000256" key="9">
    <source>
        <dbReference type="ARBA" id="ARBA00023157"/>
    </source>
</evidence>
<evidence type="ECO:0000313" key="14">
    <source>
        <dbReference type="Proteomes" id="UP000028045"/>
    </source>
</evidence>
<evidence type="ECO:0000256" key="11">
    <source>
        <dbReference type="SAM" id="SignalP"/>
    </source>
</evidence>
<gene>
    <name evidence="13" type="ORF">S7711_04021</name>
</gene>
<evidence type="ECO:0000256" key="8">
    <source>
        <dbReference type="ARBA" id="ARBA00023049"/>
    </source>
</evidence>
<dbReference type="InterPro" id="IPR024079">
    <property type="entry name" value="MetalloPept_cat_dom_sf"/>
</dbReference>
<evidence type="ECO:0000256" key="4">
    <source>
        <dbReference type="ARBA" id="ARBA00022723"/>
    </source>
</evidence>
<feature type="region of interest" description="Disordered" evidence="10">
    <location>
        <begin position="214"/>
        <end position="234"/>
    </location>
</feature>
<evidence type="ECO:0000256" key="3">
    <source>
        <dbReference type="ARBA" id="ARBA00022670"/>
    </source>
</evidence>
<keyword evidence="8" id="KW-0482">Metalloprotease</keyword>
<evidence type="ECO:0000256" key="10">
    <source>
        <dbReference type="SAM" id="MobiDB-lite"/>
    </source>
</evidence>
<keyword evidence="6" id="KW-0378">Hydrolase</keyword>
<dbReference type="PANTHER" id="PTHR47466">
    <property type="match status" value="1"/>
</dbReference>
<dbReference type="PANTHER" id="PTHR47466:SF1">
    <property type="entry name" value="METALLOPROTEASE MEP1 (AFU_ORTHOLOGUE AFUA_1G07730)-RELATED"/>
    <property type="match status" value="1"/>
</dbReference>
<evidence type="ECO:0000256" key="2">
    <source>
        <dbReference type="ARBA" id="ARBA00008721"/>
    </source>
</evidence>
<keyword evidence="4" id="KW-0479">Metal-binding</keyword>
<dbReference type="OrthoDB" id="536211at2759"/>
<reference evidence="13 14" key="1">
    <citation type="journal article" date="2014" name="BMC Genomics">
        <title>Comparative genome sequencing reveals chemotype-specific gene clusters in the toxigenic black mold Stachybotrys.</title>
        <authorList>
            <person name="Semeiks J."/>
            <person name="Borek D."/>
            <person name="Otwinowski Z."/>
            <person name="Grishin N.V."/>
        </authorList>
    </citation>
    <scope>NUCLEOTIDE SEQUENCE [LARGE SCALE GENOMIC DNA]</scope>
    <source>
        <strain evidence="14">CBS 109288 / IBT 7711</strain>
    </source>
</reference>
<dbReference type="Gene3D" id="3.40.390.10">
    <property type="entry name" value="Collagenase (Catalytic Domain)"/>
    <property type="match status" value="1"/>
</dbReference>
<feature type="chain" id="PRO_5001771164" description="Peptidase M43 pregnancy-associated plasma-A domain-containing protein" evidence="11">
    <location>
        <begin position="20"/>
        <end position="277"/>
    </location>
</feature>
<keyword evidence="14" id="KW-1185">Reference proteome</keyword>
<evidence type="ECO:0000259" key="12">
    <source>
        <dbReference type="Pfam" id="PF05572"/>
    </source>
</evidence>
<dbReference type="Proteomes" id="UP000028045">
    <property type="component" value="Unassembled WGS sequence"/>
</dbReference>
<comment type="similarity">
    <text evidence="2">Belongs to the peptidase M43B family.</text>
</comment>
<name>A0A084AXH6_STACB</name>
<comment type="function">
    <text evidence="1">Secreted metalloproteinase that allows assimilation of proteinaceous substrates.</text>
</comment>
<dbReference type="Pfam" id="PF05572">
    <property type="entry name" value="Peptidase_M43"/>
    <property type="match status" value="1"/>
</dbReference>
<dbReference type="EMBL" id="KL648500">
    <property type="protein sequence ID" value="KEY70005.1"/>
    <property type="molecule type" value="Genomic_DNA"/>
</dbReference>
<keyword evidence="3" id="KW-0645">Protease</keyword>
<protein>
    <recommendedName>
        <fullName evidence="12">Peptidase M43 pregnancy-associated plasma-A domain-containing protein</fullName>
    </recommendedName>
</protein>
<feature type="signal peptide" evidence="11">
    <location>
        <begin position="1"/>
        <end position="19"/>
    </location>
</feature>
<keyword evidence="5 11" id="KW-0732">Signal</keyword>
<sequence length="277" mass="29456">MFAKSLLFGLMATASMAQAKFMCGTPEPDAATLAFAEEFAIQEAATRRTGNLTALRMPFSVDTYVHIVARGTSVSDGYLSLQDATVRAQMDVINADFAPAGISFNLLGTTRTINTQWASDGNELAMKRSLRRGDYSTLNLYFLYSLGGNLGYCYFPTTATPGSTAYIRDGCSILSSSVPGGSSTGFNLGRTATHEIGHWMNLFHTFQGGCSGSGDSVADTPAQSSPSSGCPVGRDSCPGGGLDPIHNYMDYSNDACYEEFTAGQIARMNSAWSAFRG</sequence>
<dbReference type="MEROPS" id="M43.008"/>
<dbReference type="CDD" id="cd04275">
    <property type="entry name" value="ZnMc_pappalysin_like"/>
    <property type="match status" value="1"/>
</dbReference>
<accession>A0A084AXH6</accession>
<dbReference type="InterPro" id="IPR008754">
    <property type="entry name" value="Peptidase_M43"/>
</dbReference>
<dbReference type="GO" id="GO:0008237">
    <property type="term" value="F:metallopeptidase activity"/>
    <property type="evidence" value="ECO:0007669"/>
    <property type="project" value="UniProtKB-KW"/>
</dbReference>
<keyword evidence="9" id="KW-1015">Disulfide bond</keyword>
<organism evidence="13 14">
    <name type="scientific">Stachybotrys chartarum (strain CBS 109288 / IBT 7711)</name>
    <name type="common">Toxic black mold</name>
    <name type="synonym">Stilbospora chartarum</name>
    <dbReference type="NCBI Taxonomy" id="1280523"/>
    <lineage>
        <taxon>Eukaryota</taxon>
        <taxon>Fungi</taxon>
        <taxon>Dikarya</taxon>
        <taxon>Ascomycota</taxon>
        <taxon>Pezizomycotina</taxon>
        <taxon>Sordariomycetes</taxon>
        <taxon>Hypocreomycetidae</taxon>
        <taxon>Hypocreales</taxon>
        <taxon>Stachybotryaceae</taxon>
        <taxon>Stachybotrys</taxon>
    </lineage>
</organism>
<dbReference type="AlphaFoldDB" id="A0A084AXH6"/>